<dbReference type="Proteomes" id="UP000077051">
    <property type="component" value="Unassembled WGS sequence"/>
</dbReference>
<evidence type="ECO:0000256" key="2">
    <source>
        <dbReference type="ARBA" id="ARBA00022448"/>
    </source>
</evidence>
<keyword evidence="5" id="KW-1185">Reference proteome</keyword>
<reference evidence="4 5" key="1">
    <citation type="submission" date="2015-06" db="EMBL/GenBank/DDBJ databases">
        <title>Expansion of signal transduction pathways in fungi by whole-genome duplication.</title>
        <authorList>
            <consortium name="DOE Joint Genome Institute"/>
            <person name="Corrochano L.M."/>
            <person name="Kuo A."/>
            <person name="Marcet-Houben M."/>
            <person name="Polaino S."/>
            <person name="Salamov A."/>
            <person name="Villalobos J.M."/>
            <person name="Alvarez M.I."/>
            <person name="Avalos J."/>
            <person name="Benito E.P."/>
            <person name="Benoit I."/>
            <person name="Burger G."/>
            <person name="Camino L.P."/>
            <person name="Canovas D."/>
            <person name="Cerda-Olmedo E."/>
            <person name="Cheng J.-F."/>
            <person name="Dominguez A."/>
            <person name="Elias M."/>
            <person name="Eslava A.P."/>
            <person name="Glaser F."/>
            <person name="Grimwood J."/>
            <person name="Gutierrez G."/>
            <person name="Heitman J."/>
            <person name="Henrissat B."/>
            <person name="Iturriaga E.A."/>
            <person name="Lang B.F."/>
            <person name="Lavin J.L."/>
            <person name="Lee S."/>
            <person name="Li W."/>
            <person name="Lindquist E."/>
            <person name="Lopez-Garcia S."/>
            <person name="Luque E.M."/>
            <person name="Marcos A.T."/>
            <person name="Martin J."/>
            <person name="Mccluskey K."/>
            <person name="Medina H.R."/>
            <person name="Miralles-Duran A."/>
            <person name="Miyazaki A."/>
            <person name="Munoz-Torres E."/>
            <person name="Oguiza J.A."/>
            <person name="Ohm R."/>
            <person name="Olmedo M."/>
            <person name="Orejas M."/>
            <person name="Ortiz-Castellanos L."/>
            <person name="Pisabarro A.G."/>
            <person name="Rodriguez-Romero J."/>
            <person name="Ruiz-Herrera J."/>
            <person name="Ruiz-Vazquez R."/>
            <person name="Sanz C."/>
            <person name="Schackwitz W."/>
            <person name="Schmutz J."/>
            <person name="Shahriari M."/>
            <person name="Shelest E."/>
            <person name="Silva-Franco F."/>
            <person name="Soanes D."/>
            <person name="Syed K."/>
            <person name="Tagua V.G."/>
            <person name="Talbot N.J."/>
            <person name="Thon M."/>
            <person name="De Vries R.P."/>
            <person name="Wiebenga A."/>
            <person name="Yadav J.S."/>
            <person name="Braun E.L."/>
            <person name="Baker S."/>
            <person name="Garre V."/>
            <person name="Horwitz B."/>
            <person name="Torres-Martinez S."/>
            <person name="Idnurm A."/>
            <person name="Herrera-Estrella A."/>
            <person name="Gabaldon T."/>
            <person name="Grigoriev I.V."/>
        </authorList>
    </citation>
    <scope>NUCLEOTIDE SEQUENCE [LARGE SCALE GENOMIC DNA]</scope>
    <source>
        <strain evidence="4 5">CBS 277.49</strain>
    </source>
</reference>
<sequence length="590" mass="67185">MAVNEFEPEDIFGELNQKFANVSLEQASATEDVYKEIMFDDLYEYRDTLEYSSNYASCHSAMKNIRRYLTQNISLSRIQNVVDLGIHDRMKKILETPGYDELKYETAWTITNLAYGTKEQTSNLINSGVIDSLIHCFRATENYRVKSQSAWALANVSIESPRYRESMAQEDLIGGVADALAEKCEIVYNKLNSAINQEHITKDDQGQIMCNSKTDTDDIKDLTWSLANICRGGFRTAEHWEQYLKAFNAFSQCIHFDNHDIWSEACWGLSRILSNMYNYDQFFEALNLNPRLCPRLVYLLRHESATRVLPVLQTISNFSSGPNEYIEILLNADLLNTIWWYMSAEIPSPLRRNAILTISNLAAGNEGIVRKVVYNENIMQSVVSHVAIPGHIYQEEDCTWISSHEAPNEETREEWRIVKEALWVLSNITTLANDDCICALLRSYSKLIKLLSALLYYPVLPLPICLKVVDVLIRIINRTGKIAELTPPVQPIPRNPYAEEMMREGVIPALTFLCRDVQSPELSEQVELLHASIMESSPQPQQSNNVGMASAFGLSRHEIHLPGPNVRRIVHGYEDGDVRLIEDAINSISL</sequence>
<dbReference type="Pfam" id="PF00514">
    <property type="entry name" value="Arm"/>
    <property type="match status" value="1"/>
</dbReference>
<dbReference type="GO" id="GO:0015031">
    <property type="term" value="P:protein transport"/>
    <property type="evidence" value="ECO:0007669"/>
    <property type="project" value="UniProtKB-KW"/>
</dbReference>
<dbReference type="OrthoDB" id="29145at2759"/>
<dbReference type="InterPro" id="IPR016024">
    <property type="entry name" value="ARM-type_fold"/>
</dbReference>
<comment type="caution">
    <text evidence="4">The sequence shown here is derived from an EMBL/GenBank/DDBJ whole genome shotgun (WGS) entry which is preliminary data.</text>
</comment>
<dbReference type="VEuPathDB" id="FungiDB:MUCCIDRAFT_107050"/>
<proteinExistence type="inferred from homology"/>
<evidence type="ECO:0000313" key="4">
    <source>
        <dbReference type="EMBL" id="OAD06473.1"/>
    </source>
</evidence>
<comment type="similarity">
    <text evidence="1">Belongs to the importin alpha family.</text>
</comment>
<dbReference type="STRING" id="747725.A0A168NME3"/>
<keyword evidence="3" id="KW-0653">Protein transport</keyword>
<dbReference type="InterPro" id="IPR000225">
    <property type="entry name" value="Armadillo"/>
</dbReference>
<accession>A0A168NME3</accession>
<name>A0A168NME3_MUCCL</name>
<gene>
    <name evidence="4" type="ORF">MUCCIDRAFT_107050</name>
</gene>
<dbReference type="SMART" id="SM00185">
    <property type="entry name" value="ARM"/>
    <property type="match status" value="4"/>
</dbReference>
<dbReference type="PANTHER" id="PTHR23316">
    <property type="entry name" value="IMPORTIN ALPHA"/>
    <property type="match status" value="1"/>
</dbReference>
<organism evidence="4 5">
    <name type="scientific">Mucor lusitanicus CBS 277.49</name>
    <dbReference type="NCBI Taxonomy" id="747725"/>
    <lineage>
        <taxon>Eukaryota</taxon>
        <taxon>Fungi</taxon>
        <taxon>Fungi incertae sedis</taxon>
        <taxon>Mucoromycota</taxon>
        <taxon>Mucoromycotina</taxon>
        <taxon>Mucoromycetes</taxon>
        <taxon>Mucorales</taxon>
        <taxon>Mucorineae</taxon>
        <taxon>Mucoraceae</taxon>
        <taxon>Mucor</taxon>
    </lineage>
</organism>
<evidence type="ECO:0000256" key="1">
    <source>
        <dbReference type="ARBA" id="ARBA00010394"/>
    </source>
</evidence>
<keyword evidence="2" id="KW-0813">Transport</keyword>
<evidence type="ECO:0000256" key="3">
    <source>
        <dbReference type="ARBA" id="ARBA00022927"/>
    </source>
</evidence>
<evidence type="ECO:0000313" key="5">
    <source>
        <dbReference type="Proteomes" id="UP000077051"/>
    </source>
</evidence>
<evidence type="ECO:0008006" key="6">
    <source>
        <dbReference type="Google" id="ProtNLM"/>
    </source>
</evidence>
<dbReference type="SUPFAM" id="SSF48371">
    <property type="entry name" value="ARM repeat"/>
    <property type="match status" value="1"/>
</dbReference>
<dbReference type="AlphaFoldDB" id="A0A168NME3"/>
<protein>
    <recommendedName>
        <fullName evidence="6">Importin subunit alpha</fullName>
    </recommendedName>
</protein>
<dbReference type="EMBL" id="AMYB01000002">
    <property type="protein sequence ID" value="OAD06473.1"/>
    <property type="molecule type" value="Genomic_DNA"/>
</dbReference>
<dbReference type="Gene3D" id="1.25.10.10">
    <property type="entry name" value="Leucine-rich Repeat Variant"/>
    <property type="match status" value="1"/>
</dbReference>
<dbReference type="InterPro" id="IPR011989">
    <property type="entry name" value="ARM-like"/>
</dbReference>